<protein>
    <submittedName>
        <fullName evidence="2">Carboxypeptidase-like regulatory domain-containing protein</fullName>
    </submittedName>
</protein>
<evidence type="ECO:0000313" key="3">
    <source>
        <dbReference type="Proteomes" id="UP001589838"/>
    </source>
</evidence>
<proteinExistence type="predicted"/>
<name>A0ABV6K9L3_9BACI</name>
<evidence type="ECO:0000256" key="1">
    <source>
        <dbReference type="SAM" id="SignalP"/>
    </source>
</evidence>
<keyword evidence="3" id="KW-1185">Reference proteome</keyword>
<evidence type="ECO:0000313" key="2">
    <source>
        <dbReference type="EMBL" id="MFC0470002.1"/>
    </source>
</evidence>
<accession>A0ABV6K9L3</accession>
<organism evidence="2 3">
    <name type="scientific">Halalkalibacter kiskunsagensis</name>
    <dbReference type="NCBI Taxonomy" id="1548599"/>
    <lineage>
        <taxon>Bacteria</taxon>
        <taxon>Bacillati</taxon>
        <taxon>Bacillota</taxon>
        <taxon>Bacilli</taxon>
        <taxon>Bacillales</taxon>
        <taxon>Bacillaceae</taxon>
        <taxon>Halalkalibacter</taxon>
    </lineage>
</organism>
<feature type="chain" id="PRO_5046319565" evidence="1">
    <location>
        <begin position="28"/>
        <end position="812"/>
    </location>
</feature>
<keyword evidence="1" id="KW-0732">Signal</keyword>
<gene>
    <name evidence="2" type="ORF">ACFFHM_05535</name>
</gene>
<dbReference type="RefSeq" id="WP_335963335.1">
    <property type="nucleotide sequence ID" value="NZ_JAXBLX010000047.1"/>
</dbReference>
<dbReference type="Gene3D" id="2.60.40.1120">
    <property type="entry name" value="Carboxypeptidase-like, regulatory domain"/>
    <property type="match status" value="1"/>
</dbReference>
<dbReference type="EMBL" id="JBHLUX010000016">
    <property type="protein sequence ID" value="MFC0470002.1"/>
    <property type="molecule type" value="Genomic_DNA"/>
</dbReference>
<comment type="caution">
    <text evidence="2">The sequence shown here is derived from an EMBL/GenBank/DDBJ whole genome shotgun (WGS) entry which is preliminary data.</text>
</comment>
<sequence length="812" mass="91925">MVGVLRKLLFLVLIIALLASLSVNAFAETNENRNQDQYQAMKTEKEKEVKSQRVEAKVKSEGHELRNSSLFIQEKGKSTKAYQVLTDSTGKLKTKLPDGSYTIMAINEADTWYNANASFSVKDGKVKGAKENEINLSQKSKMKEPKGKAQHNVQGTLTEGTKGLKGDLLIAKYTDVEYEEEVFIVSSKKNGQFSAALPDGNYYMWGVLVDGDYYRYDLSFSVEGKDLYVNGEQESSLSITLPENRYKGLVRDSSKAVSGADVYLEEVIDEEDYYFEFIQSVTTNNKGEFQLRELPDGEYSLSVADQTYYAWDDQRFTVVGGNIFVDGKETAVLDVKIPAISLKGTVYDGKKPLNYGYVEIEQFAEDGYAKDYFGAAVDHKGNFAYRLHDGDYQISFIDEYHRYTRVDISFEIRNGQIIQDGKAINSLNIELPPVTFSGKIVDGEYSLQGHVNIEKVSEDSYEWYYATTDQNGIYSLRLPDGEYKVTWLHLFEDYEGIPLSQRFEIKDRQLYVDGQKQVILALQIPPVTLHGILKEGDNPLDSGEIGVISLDEDFYYWKWVNADGTFTMRLPDGRYMVRDVYTGDGSNTYVNLPFEIRNGQLYVNDGLREVLEIEVPPVTLIGYLTDNGVSVQGDVTIHTSTTDPDGEYFHFWGWTNEEGRFSFRLPDGDYQVSYVYLYDGTSFVSGKQFTIQSGQLFIDGETEDLLDIQVNPVTLSGKVYNNGKTIRGGYVAVVKVNDQGEWIDWQDSWINYDGTYKLRLADGDYELLYVDTFRDGPVFFNMPISIQEGNAIVNGEKVHTLDLELQDGTINP</sequence>
<dbReference type="SUPFAM" id="SSF49478">
    <property type="entry name" value="Cna protein B-type domain"/>
    <property type="match status" value="1"/>
</dbReference>
<reference evidence="2 3" key="1">
    <citation type="submission" date="2024-09" db="EMBL/GenBank/DDBJ databases">
        <authorList>
            <person name="Sun Q."/>
            <person name="Mori K."/>
        </authorList>
    </citation>
    <scope>NUCLEOTIDE SEQUENCE [LARGE SCALE GENOMIC DNA]</scope>
    <source>
        <strain evidence="2 3">NCAIM B.02610</strain>
    </source>
</reference>
<dbReference type="Pfam" id="PF13620">
    <property type="entry name" value="CarboxypepD_reg"/>
    <property type="match status" value="1"/>
</dbReference>
<dbReference type="Proteomes" id="UP001589838">
    <property type="component" value="Unassembled WGS sequence"/>
</dbReference>
<feature type="signal peptide" evidence="1">
    <location>
        <begin position="1"/>
        <end position="27"/>
    </location>
</feature>